<accession>A0A502CLU7</accession>
<keyword evidence="3" id="KW-1185">Reference proteome</keyword>
<dbReference type="PROSITE" id="PS51257">
    <property type="entry name" value="PROKAR_LIPOPROTEIN"/>
    <property type="match status" value="1"/>
</dbReference>
<dbReference type="EMBL" id="RCZK01000003">
    <property type="protein sequence ID" value="TPG13732.1"/>
    <property type="molecule type" value="Genomic_DNA"/>
</dbReference>
<proteinExistence type="predicted"/>
<name>A0A502CLU7_9SPHN</name>
<dbReference type="InterPro" id="IPR019027">
    <property type="entry name" value="Pilus_biogenesis_CpaD-related"/>
</dbReference>
<feature type="region of interest" description="Disordered" evidence="1">
    <location>
        <begin position="174"/>
        <end position="211"/>
    </location>
</feature>
<evidence type="ECO:0000313" key="3">
    <source>
        <dbReference type="Proteomes" id="UP000318413"/>
    </source>
</evidence>
<dbReference type="Proteomes" id="UP000318413">
    <property type="component" value="Unassembled WGS sequence"/>
</dbReference>
<gene>
    <name evidence="2" type="ORF">EAH84_04725</name>
</gene>
<sequence>MIKHKLLLAALAPTMAIGGCMGTENRGLESVHQPVIARTDYAIDLAVRGGTLATGERQRLTGWMNVMKLGFGDRISIDDPAYEGPGARGDVAAVVASYGLLLAEEPPVAAAPITPGTIRVVVSRMRASVPGCPDYSRDSSHEFNGNASSNYGCATNSTLAAMIARPEDLVRGRAADSSLDPATSTKAIDAYRKATPTGNGNTVKTESAKGN</sequence>
<dbReference type="Pfam" id="PF09476">
    <property type="entry name" value="Pilus_CpaD"/>
    <property type="match status" value="1"/>
</dbReference>
<dbReference type="RefSeq" id="WP_140868542.1">
    <property type="nucleotide sequence ID" value="NZ_RCZK01000003.1"/>
</dbReference>
<dbReference type="OrthoDB" id="9802674at2"/>
<organism evidence="2 3">
    <name type="scientific">Sphingomonas oligophenolica</name>
    <dbReference type="NCBI Taxonomy" id="301154"/>
    <lineage>
        <taxon>Bacteria</taxon>
        <taxon>Pseudomonadati</taxon>
        <taxon>Pseudomonadota</taxon>
        <taxon>Alphaproteobacteria</taxon>
        <taxon>Sphingomonadales</taxon>
        <taxon>Sphingomonadaceae</taxon>
        <taxon>Sphingomonas</taxon>
    </lineage>
</organism>
<comment type="caution">
    <text evidence="2">The sequence shown here is derived from an EMBL/GenBank/DDBJ whole genome shotgun (WGS) entry which is preliminary data.</text>
</comment>
<dbReference type="AlphaFoldDB" id="A0A502CLU7"/>
<reference evidence="2 3" key="1">
    <citation type="journal article" date="2019" name="Environ. Microbiol.">
        <title>Species interactions and distinct microbial communities in high Arctic permafrost affected cryosols are associated with the CH4 and CO2 gas fluxes.</title>
        <authorList>
            <person name="Altshuler I."/>
            <person name="Hamel J."/>
            <person name="Turney S."/>
            <person name="Magnuson E."/>
            <person name="Levesque R."/>
            <person name="Greer C."/>
            <person name="Whyte L.G."/>
        </authorList>
    </citation>
    <scope>NUCLEOTIDE SEQUENCE [LARGE SCALE GENOMIC DNA]</scope>
    <source>
        <strain evidence="2 3">S5.1</strain>
    </source>
</reference>
<protein>
    <submittedName>
        <fullName evidence="2">Pilus assembly protein CpaD</fullName>
    </submittedName>
</protein>
<evidence type="ECO:0000313" key="2">
    <source>
        <dbReference type="EMBL" id="TPG13732.1"/>
    </source>
</evidence>
<evidence type="ECO:0000256" key="1">
    <source>
        <dbReference type="SAM" id="MobiDB-lite"/>
    </source>
</evidence>
<feature type="compositionally biased region" description="Polar residues" evidence="1">
    <location>
        <begin position="196"/>
        <end position="211"/>
    </location>
</feature>